<name>A0A5T3RK85_SALER</name>
<evidence type="ECO:0008006" key="4">
    <source>
        <dbReference type="Google" id="ProtNLM"/>
    </source>
</evidence>
<accession>A0A5T3RK85</accession>
<organism evidence="3">
    <name type="scientific">Salmonella enterica</name>
    <name type="common">Salmonella choleraesuis</name>
    <dbReference type="NCBI Taxonomy" id="28901"/>
    <lineage>
        <taxon>Bacteria</taxon>
        <taxon>Pseudomonadati</taxon>
        <taxon>Pseudomonadota</taxon>
        <taxon>Gammaproteobacteria</taxon>
        <taxon>Enterobacterales</taxon>
        <taxon>Enterobacteriaceae</taxon>
        <taxon>Salmonella</taxon>
    </lineage>
</organism>
<evidence type="ECO:0000256" key="2">
    <source>
        <dbReference type="SAM" id="MobiDB-lite"/>
    </source>
</evidence>
<gene>
    <name evidence="3" type="ORF">EKX87_16025</name>
</gene>
<dbReference type="AlphaFoldDB" id="A0A5T3RK85"/>
<evidence type="ECO:0000256" key="1">
    <source>
        <dbReference type="SAM" id="Coils"/>
    </source>
</evidence>
<feature type="coiled-coil region" evidence="1">
    <location>
        <begin position="401"/>
        <end position="428"/>
    </location>
</feature>
<sequence length="600" mass="63717">MSYFGLNAVNQNQQLDEAASNPAGFNTDVGFFDNSGTAAVSGLYSGLVAKPDQLLWAGMDKIVSPIAKLVNENTSINDTSVEYITEQRKLAEQQVKRLTPDAATTGTAGQVLHGLFDMGGQAAVGTLLSGPAGGAAAVTALQGFSEFERLTAQGVDFRTAQEAGLVQGVTAGAGTLIPMSLGLRAGGALAESVGAQLARTGESAVRNVAATAVRAAPDIAYAAGTNIAFGMAQRGLTAKTLRDGGYNEMANQYDVFDRQSIAIDAVLGVAFGGVGRFLNSRGESVATPEFSPAEVDAALAANASHHAEIDVAPGVPVNVLSRDAHIQALQKAMNDVSQGRAVDVASIAERASFSDVPGRRSLIAQSIDEVLFNADEGSAARAVETRTLEEQAAQVLPRGDRQVYQSEIANSQRIIDNLTEQRNQILSEEPKGSGKELAQSRAEKQSRLRDIDKRITEAQGRLEFSRNALSPHEPGGEFFEARAELARRQQAERDLNAQAMSFYKTAEVRTPDEAAPFEPGTVLRQAEQKPTSEQAGDMDLRIAEDSLVESPDMMITVLDDEGNPQSRSAREVLDEASRENEQAIQDSSLFDVAVSCFLRG</sequence>
<feature type="region of interest" description="Disordered" evidence="2">
    <location>
        <begin position="428"/>
        <end position="447"/>
    </location>
</feature>
<evidence type="ECO:0000313" key="3">
    <source>
        <dbReference type="EMBL" id="EAN7516800.1"/>
    </source>
</evidence>
<feature type="region of interest" description="Disordered" evidence="2">
    <location>
        <begin position="558"/>
        <end position="581"/>
    </location>
</feature>
<protein>
    <recommendedName>
        <fullName evidence="4">Phage protein</fullName>
    </recommendedName>
</protein>
<proteinExistence type="predicted"/>
<comment type="caution">
    <text evidence="3">The sequence shown here is derived from an EMBL/GenBank/DDBJ whole genome shotgun (WGS) entry which is preliminary data.</text>
</comment>
<dbReference type="EMBL" id="AACZBH010000040">
    <property type="protein sequence ID" value="EAN7516800.1"/>
    <property type="molecule type" value="Genomic_DNA"/>
</dbReference>
<keyword evidence="1" id="KW-0175">Coiled coil</keyword>
<reference evidence="3" key="1">
    <citation type="submission" date="2018-12" db="EMBL/GenBank/DDBJ databases">
        <authorList>
            <consortium name="PulseNet: The National Subtyping Network for Foodborne Disease Surveillance"/>
            <person name="Tarr C.L."/>
            <person name="Trees E."/>
            <person name="Katz L.S."/>
            <person name="Carleton-Romer H.A."/>
            <person name="Stroika S."/>
            <person name="Kucerova Z."/>
            <person name="Roache K.F."/>
            <person name="Sabol A.L."/>
            <person name="Besser J."/>
            <person name="Gerner-Smidt P."/>
        </authorList>
    </citation>
    <scope>NUCLEOTIDE SEQUENCE</scope>
    <source>
        <strain evidence="3">PNUSAS064340</strain>
    </source>
</reference>
<feature type="compositionally biased region" description="Basic and acidic residues" evidence="2">
    <location>
        <begin position="568"/>
        <end position="581"/>
    </location>
</feature>